<feature type="domain" description="Xylanolytic transcriptional activator regulatory" evidence="8">
    <location>
        <begin position="176"/>
        <end position="247"/>
    </location>
</feature>
<keyword evidence="5" id="KW-0804">Transcription</keyword>
<keyword evidence="10" id="KW-1185">Reference proteome</keyword>
<feature type="region of interest" description="Disordered" evidence="7">
    <location>
        <begin position="518"/>
        <end position="608"/>
    </location>
</feature>
<feature type="compositionally biased region" description="Low complexity" evidence="7">
    <location>
        <begin position="545"/>
        <end position="557"/>
    </location>
</feature>
<keyword evidence="3" id="KW-0805">Transcription regulation</keyword>
<evidence type="ECO:0000256" key="4">
    <source>
        <dbReference type="ARBA" id="ARBA00023125"/>
    </source>
</evidence>
<dbReference type="Pfam" id="PF04082">
    <property type="entry name" value="Fungal_trans"/>
    <property type="match status" value="1"/>
</dbReference>
<feature type="region of interest" description="Disordered" evidence="7">
    <location>
        <begin position="836"/>
        <end position="861"/>
    </location>
</feature>
<dbReference type="Proteomes" id="UP000242146">
    <property type="component" value="Unassembled WGS sequence"/>
</dbReference>
<comment type="caution">
    <text evidence="9">The sequence shown here is derived from an EMBL/GenBank/DDBJ whole genome shotgun (WGS) entry which is preliminary data.</text>
</comment>
<dbReference type="GO" id="GO:0006351">
    <property type="term" value="P:DNA-templated transcription"/>
    <property type="evidence" value="ECO:0007669"/>
    <property type="project" value="InterPro"/>
</dbReference>
<evidence type="ECO:0000256" key="2">
    <source>
        <dbReference type="ARBA" id="ARBA00022833"/>
    </source>
</evidence>
<feature type="compositionally biased region" description="Polar residues" evidence="7">
    <location>
        <begin position="558"/>
        <end position="572"/>
    </location>
</feature>
<evidence type="ECO:0000256" key="1">
    <source>
        <dbReference type="ARBA" id="ARBA00022723"/>
    </source>
</evidence>
<dbReference type="SMART" id="SM00906">
    <property type="entry name" value="Fungal_trans"/>
    <property type="match status" value="1"/>
</dbReference>
<dbReference type="PANTHER" id="PTHR31313">
    <property type="entry name" value="TY1 ENHANCER ACTIVATOR"/>
    <property type="match status" value="1"/>
</dbReference>
<proteinExistence type="predicted"/>
<keyword evidence="1" id="KW-0479">Metal-binding</keyword>
<dbReference type="GO" id="GO:0003677">
    <property type="term" value="F:DNA binding"/>
    <property type="evidence" value="ECO:0007669"/>
    <property type="project" value="UniProtKB-KW"/>
</dbReference>
<feature type="region of interest" description="Disordered" evidence="7">
    <location>
        <begin position="730"/>
        <end position="778"/>
    </location>
</feature>
<evidence type="ECO:0000256" key="6">
    <source>
        <dbReference type="ARBA" id="ARBA00023242"/>
    </source>
</evidence>
<protein>
    <recommendedName>
        <fullName evidence="8">Xylanolytic transcriptional activator regulatory domain-containing protein</fullName>
    </recommendedName>
</protein>
<feature type="region of interest" description="Disordered" evidence="7">
    <location>
        <begin position="374"/>
        <end position="403"/>
    </location>
</feature>
<organism evidence="9 10">
    <name type="scientific">Hesseltinella vesiculosa</name>
    <dbReference type="NCBI Taxonomy" id="101127"/>
    <lineage>
        <taxon>Eukaryota</taxon>
        <taxon>Fungi</taxon>
        <taxon>Fungi incertae sedis</taxon>
        <taxon>Mucoromycota</taxon>
        <taxon>Mucoromycotina</taxon>
        <taxon>Mucoromycetes</taxon>
        <taxon>Mucorales</taxon>
        <taxon>Cunninghamellaceae</taxon>
        <taxon>Hesseltinella</taxon>
    </lineage>
</organism>
<evidence type="ECO:0000256" key="3">
    <source>
        <dbReference type="ARBA" id="ARBA00023015"/>
    </source>
</evidence>
<keyword evidence="4" id="KW-0238">DNA-binding</keyword>
<dbReference type="InterPro" id="IPR007219">
    <property type="entry name" value="XnlR_reg_dom"/>
</dbReference>
<reference evidence="9 10" key="1">
    <citation type="submission" date="2016-07" db="EMBL/GenBank/DDBJ databases">
        <title>Pervasive Adenine N6-methylation of Active Genes in Fungi.</title>
        <authorList>
            <consortium name="DOE Joint Genome Institute"/>
            <person name="Mondo S.J."/>
            <person name="Dannebaum R.O."/>
            <person name="Kuo R.C."/>
            <person name="Labutti K."/>
            <person name="Haridas S."/>
            <person name="Kuo A."/>
            <person name="Salamov A."/>
            <person name="Ahrendt S.R."/>
            <person name="Lipzen A."/>
            <person name="Sullivan W."/>
            <person name="Andreopoulos W.B."/>
            <person name="Clum A."/>
            <person name="Lindquist E."/>
            <person name="Daum C."/>
            <person name="Ramamoorthy G.K."/>
            <person name="Gryganskyi A."/>
            <person name="Culley D."/>
            <person name="Magnuson J.K."/>
            <person name="James T.Y."/>
            <person name="O'Malley M.A."/>
            <person name="Stajich J.E."/>
            <person name="Spatafora J.W."/>
            <person name="Visel A."/>
            <person name="Grigoriev I.V."/>
        </authorList>
    </citation>
    <scope>NUCLEOTIDE SEQUENCE [LARGE SCALE GENOMIC DNA]</scope>
    <source>
        <strain evidence="9 10">NRRL 3301</strain>
    </source>
</reference>
<feature type="compositionally biased region" description="Low complexity" evidence="7">
    <location>
        <begin position="737"/>
        <end position="755"/>
    </location>
</feature>
<feature type="compositionally biased region" description="Polar residues" evidence="7">
    <location>
        <begin position="595"/>
        <end position="608"/>
    </location>
</feature>
<gene>
    <name evidence="9" type="ORF">DM01DRAFT_1192421</name>
</gene>
<keyword evidence="2" id="KW-0862">Zinc</keyword>
<feature type="region of interest" description="Disordered" evidence="7">
    <location>
        <begin position="679"/>
        <end position="710"/>
    </location>
</feature>
<dbReference type="AlphaFoldDB" id="A0A1X2GRS5"/>
<dbReference type="PANTHER" id="PTHR31313:SF81">
    <property type="entry name" value="TY1 ENHANCER ACTIVATOR"/>
    <property type="match status" value="1"/>
</dbReference>
<feature type="compositionally biased region" description="Low complexity" evidence="7">
    <location>
        <begin position="649"/>
        <end position="663"/>
    </location>
</feature>
<evidence type="ECO:0000313" key="9">
    <source>
        <dbReference type="EMBL" id="ORX59775.1"/>
    </source>
</evidence>
<sequence length="897" mass="99755">MQGANRNMDYYIINDMGQPYYTVYPQRTLHRQPSELSLNDMQTSEPTTPIPAVPAYHSPVQQPNLMAEIDTSLFALYFKHVHPYMPILDQALFHQQVHSSQPPMILVYAVCAVASAWSPSHRQAIQQAPPGFDYYRRSFALVDVSNAIPSLTNIQAYLLLIKYQEQYPRTGFFYRSSYYLGNANEMANALQLASASLNLDPQEYEARKRAFWSLFLVDLWMSIEEGRLLKINVDSNTVDYPSLTMESHSCDDHLARYNMMIRLGRTLAEIYQFSRELHSRQEIQGTVRTANQQIHEEGCLLRLQSSLDKYLHELTLIPSFDYPPSSKLEKYPAEAAPVQDIFTAFLHMMYHYAILLLHRHYVLYPMHQQLPPTFDQPMATPSSSSSPPSSVSSSSTSSPTAAPPYPHRQLCAVSASIINNLVQSVLESNPIEVFHYPLRGAQWAIMCLTMARSVHKFEMETTPPMDPKHAAASQLHHDSLRFIQQLSPESAAFEIHQLAKDTELAELCGKLGMDGALSPSTSMHGHSTSAPLATPPPSAPGHDNASSASSSPVLSASTTGSVTAAMNNTRLSSKPHARRPSTSSASFPHSDPLPVTSQKRPQQPASSTVRMLNNPALYNSSGTLTNPSVWASLHGHIPHLSMPPHNHHQQPIQPPASLASNANPAQPIRRTAPFHRSLQHHYSQDDLRARHQRGVSRTATSATGMEGSRLKKHKSIHFNMTSQQVQNAIHKYPPPTTSASQPPSPSLVASSSQPSFNAPNYSFSPQPPRPPPAQAQYAQPLSPMNQLTNPVHRRHTISYTDNYSHLDYATYPPMHPYPQPSPASLQQPMMVDMPPAITSHASHHPPQPAVSPHHTMPLNSDVPPSMIMDPTLIHSFDPSLSWTMPMDMDPSDQPPLP</sequence>
<evidence type="ECO:0000256" key="7">
    <source>
        <dbReference type="SAM" id="MobiDB-lite"/>
    </source>
</evidence>
<dbReference type="OrthoDB" id="2283631at2759"/>
<dbReference type="InterPro" id="IPR051615">
    <property type="entry name" value="Transcr_Regulatory_Elem"/>
</dbReference>
<feature type="region of interest" description="Disordered" evidence="7">
    <location>
        <begin position="640"/>
        <end position="663"/>
    </location>
</feature>
<evidence type="ECO:0000313" key="10">
    <source>
        <dbReference type="Proteomes" id="UP000242146"/>
    </source>
</evidence>
<name>A0A1X2GRS5_9FUNG</name>
<dbReference type="CDD" id="cd12148">
    <property type="entry name" value="fungal_TF_MHR"/>
    <property type="match status" value="1"/>
</dbReference>
<evidence type="ECO:0000259" key="8">
    <source>
        <dbReference type="SMART" id="SM00906"/>
    </source>
</evidence>
<evidence type="ECO:0000256" key="5">
    <source>
        <dbReference type="ARBA" id="ARBA00023163"/>
    </source>
</evidence>
<feature type="compositionally biased region" description="Low complexity" evidence="7">
    <location>
        <begin position="379"/>
        <end position="400"/>
    </location>
</feature>
<accession>A0A1X2GRS5</accession>
<dbReference type="STRING" id="101127.A0A1X2GRS5"/>
<dbReference type="GO" id="GO:0008270">
    <property type="term" value="F:zinc ion binding"/>
    <property type="evidence" value="ECO:0007669"/>
    <property type="project" value="InterPro"/>
</dbReference>
<dbReference type="EMBL" id="MCGT01000005">
    <property type="protein sequence ID" value="ORX59775.1"/>
    <property type="molecule type" value="Genomic_DNA"/>
</dbReference>
<keyword evidence="6" id="KW-0539">Nucleus</keyword>